<evidence type="ECO:0000313" key="3">
    <source>
        <dbReference type="Proteomes" id="UP000325255"/>
    </source>
</evidence>
<evidence type="ECO:0000256" key="1">
    <source>
        <dbReference type="SAM" id="MobiDB-lite"/>
    </source>
</evidence>
<accession>A0A5M6IVP2</accession>
<reference evidence="2 3" key="1">
    <citation type="submission" date="2019-09" db="EMBL/GenBank/DDBJ databases">
        <title>Genome sequence of Rhodovastum atsumiense, a diverse member of the Acetobacteraceae family of non-sulfur purple photosynthetic bacteria.</title>
        <authorList>
            <person name="Meyer T."/>
            <person name="Kyndt J."/>
        </authorList>
    </citation>
    <scope>NUCLEOTIDE SEQUENCE [LARGE SCALE GENOMIC DNA]</scope>
    <source>
        <strain evidence="2 3">DSM 21279</strain>
    </source>
</reference>
<protein>
    <submittedName>
        <fullName evidence="2">Uncharacterized protein</fullName>
    </submittedName>
</protein>
<dbReference type="OrthoDB" id="7376651at2"/>
<dbReference type="EMBL" id="VWPK01000019">
    <property type="protein sequence ID" value="KAA5611578.1"/>
    <property type="molecule type" value="Genomic_DNA"/>
</dbReference>
<dbReference type="RefSeq" id="WP_150041352.1">
    <property type="nucleotide sequence ID" value="NZ_OW485606.1"/>
</dbReference>
<dbReference type="AlphaFoldDB" id="A0A5M6IVP2"/>
<organism evidence="2 3">
    <name type="scientific">Rhodovastum atsumiense</name>
    <dbReference type="NCBI Taxonomy" id="504468"/>
    <lineage>
        <taxon>Bacteria</taxon>
        <taxon>Pseudomonadati</taxon>
        <taxon>Pseudomonadota</taxon>
        <taxon>Alphaproteobacteria</taxon>
        <taxon>Acetobacterales</taxon>
        <taxon>Acetobacteraceae</taxon>
        <taxon>Rhodovastum</taxon>
    </lineage>
</organism>
<comment type="caution">
    <text evidence="2">The sequence shown here is derived from an EMBL/GenBank/DDBJ whole genome shotgun (WGS) entry which is preliminary data.</text>
</comment>
<gene>
    <name evidence="2" type="ORF">F1189_13520</name>
</gene>
<keyword evidence="3" id="KW-1185">Reference proteome</keyword>
<proteinExistence type="predicted"/>
<dbReference type="Proteomes" id="UP000325255">
    <property type="component" value="Unassembled WGS sequence"/>
</dbReference>
<sequence length="126" mass="14189">MWGFELADRMDFHVRRRYGLPPTDPRFLDMTVEDIVLDYWAHAVTDNPKLRDEHINPDFEQEMAELEAMLEEQIAASGAKAPEPTADQIAKAEQHEAQVAAVHAANEADGDAWETVADSRWGDAGR</sequence>
<feature type="region of interest" description="Disordered" evidence="1">
    <location>
        <begin position="105"/>
        <end position="126"/>
    </location>
</feature>
<name>A0A5M6IVP2_9PROT</name>
<evidence type="ECO:0000313" key="2">
    <source>
        <dbReference type="EMBL" id="KAA5611578.1"/>
    </source>
</evidence>